<protein>
    <submittedName>
        <fullName evidence="2">PHO85 cyclin-5</fullName>
    </submittedName>
</protein>
<feature type="compositionally biased region" description="Low complexity" evidence="1">
    <location>
        <begin position="525"/>
        <end position="539"/>
    </location>
</feature>
<gene>
    <name evidence="2" type="primary">PCL5</name>
    <name evidence="2" type="ORF">HRR80_008120</name>
</gene>
<feature type="compositionally biased region" description="Polar residues" evidence="1">
    <location>
        <begin position="684"/>
        <end position="701"/>
    </location>
</feature>
<feature type="region of interest" description="Disordered" evidence="1">
    <location>
        <begin position="461"/>
        <end position="487"/>
    </location>
</feature>
<dbReference type="GO" id="GO:0019901">
    <property type="term" value="F:protein kinase binding"/>
    <property type="evidence" value="ECO:0007669"/>
    <property type="project" value="InterPro"/>
</dbReference>
<dbReference type="Gene3D" id="1.10.472.10">
    <property type="entry name" value="Cyclin-like"/>
    <property type="match status" value="1"/>
</dbReference>
<feature type="region of interest" description="Disordered" evidence="1">
    <location>
        <begin position="99"/>
        <end position="121"/>
    </location>
</feature>
<accession>A0AAN6EQ24</accession>
<dbReference type="EMBL" id="JAJGCB010000022">
    <property type="protein sequence ID" value="KAJ8987760.1"/>
    <property type="molecule type" value="Genomic_DNA"/>
</dbReference>
<dbReference type="AlphaFoldDB" id="A0AAN6EQ24"/>
<feature type="region of interest" description="Disordered" evidence="1">
    <location>
        <begin position="505"/>
        <end position="557"/>
    </location>
</feature>
<dbReference type="GO" id="GO:0000307">
    <property type="term" value="C:cyclin-dependent protein kinase holoenzyme complex"/>
    <property type="evidence" value="ECO:0007669"/>
    <property type="project" value="TreeGrafter"/>
</dbReference>
<reference evidence="2" key="1">
    <citation type="submission" date="2023-01" db="EMBL/GenBank/DDBJ databases">
        <title>Exophiala dermititidis isolated from Cystic Fibrosis Patient.</title>
        <authorList>
            <person name="Kurbessoian T."/>
            <person name="Crocker A."/>
            <person name="Murante D."/>
            <person name="Hogan D.A."/>
            <person name="Stajich J.E."/>
        </authorList>
    </citation>
    <scope>NUCLEOTIDE SEQUENCE</scope>
    <source>
        <strain evidence="2">Ex8</strain>
    </source>
</reference>
<dbReference type="PANTHER" id="PTHR15615:SF36">
    <property type="entry name" value="PHO85 CYCLIN-5"/>
    <property type="match status" value="1"/>
</dbReference>
<dbReference type="Pfam" id="PF08613">
    <property type="entry name" value="Cyclin"/>
    <property type="match status" value="1"/>
</dbReference>
<dbReference type="CDD" id="cd20557">
    <property type="entry name" value="CYCLIN_ScPCL1-like"/>
    <property type="match status" value="1"/>
</dbReference>
<dbReference type="Proteomes" id="UP001161757">
    <property type="component" value="Unassembled WGS sequence"/>
</dbReference>
<evidence type="ECO:0000256" key="1">
    <source>
        <dbReference type="SAM" id="MobiDB-lite"/>
    </source>
</evidence>
<comment type="caution">
    <text evidence="2">The sequence shown here is derived from an EMBL/GenBank/DDBJ whole genome shotgun (WGS) entry which is preliminary data.</text>
</comment>
<feature type="compositionally biased region" description="Low complexity" evidence="1">
    <location>
        <begin position="607"/>
        <end position="625"/>
    </location>
</feature>
<feature type="compositionally biased region" description="Low complexity" evidence="1">
    <location>
        <begin position="742"/>
        <end position="756"/>
    </location>
</feature>
<dbReference type="PANTHER" id="PTHR15615">
    <property type="match status" value="1"/>
</dbReference>
<feature type="region of interest" description="Disordered" evidence="1">
    <location>
        <begin position="41"/>
        <end position="63"/>
    </location>
</feature>
<dbReference type="GO" id="GO:0016538">
    <property type="term" value="F:cyclin-dependent protein serine/threonine kinase regulator activity"/>
    <property type="evidence" value="ECO:0007669"/>
    <property type="project" value="TreeGrafter"/>
</dbReference>
<evidence type="ECO:0000313" key="2">
    <source>
        <dbReference type="EMBL" id="KAJ8987760.1"/>
    </source>
</evidence>
<feature type="region of interest" description="Disordered" evidence="1">
    <location>
        <begin position="174"/>
        <end position="201"/>
    </location>
</feature>
<name>A0AAN6EQ24_EXODE</name>
<feature type="compositionally biased region" description="Basic and acidic residues" evidence="1">
    <location>
        <begin position="704"/>
        <end position="716"/>
    </location>
</feature>
<feature type="region of interest" description="Disordered" evidence="1">
    <location>
        <begin position="665"/>
        <end position="716"/>
    </location>
</feature>
<feature type="region of interest" description="Disordered" evidence="1">
    <location>
        <begin position="576"/>
        <end position="625"/>
    </location>
</feature>
<evidence type="ECO:0000313" key="3">
    <source>
        <dbReference type="Proteomes" id="UP001161757"/>
    </source>
</evidence>
<feature type="compositionally biased region" description="Polar residues" evidence="1">
    <location>
        <begin position="506"/>
        <end position="517"/>
    </location>
</feature>
<dbReference type="InterPro" id="IPR013922">
    <property type="entry name" value="Cyclin_PHO80-like"/>
</dbReference>
<dbReference type="GO" id="GO:0005634">
    <property type="term" value="C:nucleus"/>
    <property type="evidence" value="ECO:0007669"/>
    <property type="project" value="TreeGrafter"/>
</dbReference>
<proteinExistence type="predicted"/>
<organism evidence="2 3">
    <name type="scientific">Exophiala dermatitidis</name>
    <name type="common">Black yeast-like fungus</name>
    <name type="synonym">Wangiella dermatitidis</name>
    <dbReference type="NCBI Taxonomy" id="5970"/>
    <lineage>
        <taxon>Eukaryota</taxon>
        <taxon>Fungi</taxon>
        <taxon>Dikarya</taxon>
        <taxon>Ascomycota</taxon>
        <taxon>Pezizomycotina</taxon>
        <taxon>Eurotiomycetes</taxon>
        <taxon>Chaetothyriomycetidae</taxon>
        <taxon>Chaetothyriales</taxon>
        <taxon>Herpotrichiellaceae</taxon>
        <taxon>Exophiala</taxon>
    </lineage>
</organism>
<feature type="compositionally biased region" description="Basic and acidic residues" evidence="1">
    <location>
        <begin position="102"/>
        <end position="112"/>
    </location>
</feature>
<feature type="region of interest" description="Disordered" evidence="1">
    <location>
        <begin position="742"/>
        <end position="789"/>
    </location>
</feature>
<sequence>MGVRGVADLSKIYGPHNVQESVSDWLRSGCRDYYNSDKVDAASTNGRYPINGEVDRSSVASGDDTVSIVESIPESYSSGSSSRTSWMNSSDLVDVFSDEDDKEHLREPETSHGSRAPVEPQNHLHNGFQTSGQSTTSVGAAAHLGHNISTTIQAKGPDLAQKRSETDIAPRVADAAGGRHNRAALRRSSCSGNTQAAPPKLRRDTEVTDQFVCLLIIFATRLITAIWPLSACPPMMSTCFNGAGVLPLRVFIQETLRRSKTSYSTLQVALYYLILLKAKLPPQNPTISGGCPVRAQCRAMQCGRRMFLSALMLASKYLQDRNYSARAWSKISGLRSSEINENEREYLSKIDYSLHVPKEHFDNWSQIVLALSRLSKEPPRGPTGPADFESGRPGGAAGAMLMSMVCEVETGPIARETTFTDQWWTDVIQKLNPGLVKDPELVNDFLRQHVPADKIAQVLSPGLNKQPDRSWDALPSSPTQNTRVYDMNFSDTLKPRTAERCKAAITPQTPTQESPARNSVPPMQPQLRNLPTPQTTPQLTEKRPRSTTPDRPSLRCSASVDALRSMRRQCILNANLERCPPPRPQDCRLQPVRSLTRPAETTREISSRSTTPSTSSPASVASDVTVCTSRSRSSSISSSSSWSSLASAIPRLRLASASCGESSSSLARVSSASDRRGLGVPETYCTQPDQGANSTAESSVIPSRFHDEGYGSGEEPRQKLAGQYLSTISEADAVRVLMSLSTQTETSSQSVTPTPERLTSYGETNCLRKENKPSRGHKRTLSKTDSGIPSQARSSLVCREVHLDVVEDPCQPFCDSTPKQWQLPTRDWATPRKALPKTTASKRVATYCSVQQFASAPDLASQYLKDSMIVAS</sequence>